<reference evidence="1 2" key="1">
    <citation type="submission" date="2013-02" db="EMBL/GenBank/DDBJ databases">
        <title>A novel strain isolated from Lonar lake, Maharashtra, India.</title>
        <authorList>
            <person name="Singh A."/>
        </authorList>
    </citation>
    <scope>NUCLEOTIDE SEQUENCE [LARGE SCALE GENOMIC DNA]</scope>
    <source>
        <strain evidence="1 2">AK24</strain>
    </source>
</reference>
<dbReference type="Proteomes" id="UP000013909">
    <property type="component" value="Unassembled WGS sequence"/>
</dbReference>
<accession>R7ZNF1</accession>
<dbReference type="EMBL" id="AQHR01000104">
    <property type="protein sequence ID" value="EON75592.1"/>
    <property type="molecule type" value="Genomic_DNA"/>
</dbReference>
<evidence type="ECO:0000313" key="1">
    <source>
        <dbReference type="EMBL" id="EON75592.1"/>
    </source>
</evidence>
<comment type="caution">
    <text evidence="1">The sequence shown here is derived from an EMBL/GenBank/DDBJ whole genome shotgun (WGS) entry which is preliminary data.</text>
</comment>
<keyword evidence="2" id="KW-1185">Reference proteome</keyword>
<gene>
    <name evidence="1" type="ORF">ADIS_3995</name>
</gene>
<organism evidence="1 2">
    <name type="scientific">Lunatimonas lonarensis</name>
    <dbReference type="NCBI Taxonomy" id="1232681"/>
    <lineage>
        <taxon>Bacteria</taxon>
        <taxon>Pseudomonadati</taxon>
        <taxon>Bacteroidota</taxon>
        <taxon>Cytophagia</taxon>
        <taxon>Cytophagales</taxon>
        <taxon>Cyclobacteriaceae</taxon>
    </lineage>
</organism>
<evidence type="ECO:0000313" key="2">
    <source>
        <dbReference type="Proteomes" id="UP000013909"/>
    </source>
</evidence>
<dbReference type="STRING" id="1232681.ADIS_3995"/>
<protein>
    <submittedName>
        <fullName evidence="1">Uncharacterized protein</fullName>
    </submittedName>
</protein>
<dbReference type="AlphaFoldDB" id="R7ZNF1"/>
<sequence length="40" mass="4845">MREKDFLRKQPVNDWLLFFCACFKVVGFKEIYVYISTLPV</sequence>
<proteinExistence type="predicted"/>
<name>R7ZNF1_9BACT</name>